<accession>A0A381J8Z9</accession>
<keyword evidence="4" id="KW-0472">Membrane</keyword>
<dbReference type="InterPro" id="IPR029058">
    <property type="entry name" value="AB_hydrolase_fold"/>
</dbReference>
<keyword evidence="1" id="KW-0378">Hydrolase</keyword>
<dbReference type="GO" id="GO:0016042">
    <property type="term" value="P:lipid catabolic process"/>
    <property type="evidence" value="ECO:0007669"/>
    <property type="project" value="UniProtKB-KW"/>
</dbReference>
<reference evidence="5 6" key="1">
    <citation type="submission" date="2018-06" db="EMBL/GenBank/DDBJ databases">
        <authorList>
            <consortium name="Pathogen Informatics"/>
            <person name="Doyle S."/>
        </authorList>
    </citation>
    <scope>NUCLEOTIDE SEQUENCE [LARGE SCALE GENOMIC DNA]</scope>
    <source>
        <strain evidence="5 6">NCTC9836</strain>
    </source>
</reference>
<dbReference type="GO" id="GO:0003847">
    <property type="term" value="F:1-alkyl-2-acetylglycerophosphocholine esterase activity"/>
    <property type="evidence" value="ECO:0007669"/>
    <property type="project" value="TreeGrafter"/>
</dbReference>
<dbReference type="AlphaFoldDB" id="A0A381J8Z9"/>
<dbReference type="SUPFAM" id="SSF53474">
    <property type="entry name" value="alpha/beta-Hydrolases"/>
    <property type="match status" value="1"/>
</dbReference>
<proteinExistence type="predicted"/>
<keyword evidence="3" id="KW-0443">Lipid metabolism</keyword>
<keyword evidence="4" id="KW-0812">Transmembrane</keyword>
<evidence type="ECO:0000256" key="3">
    <source>
        <dbReference type="ARBA" id="ARBA00023098"/>
    </source>
</evidence>
<feature type="transmembrane region" description="Helical" evidence="4">
    <location>
        <begin position="53"/>
        <end position="76"/>
    </location>
</feature>
<dbReference type="RefSeq" id="WP_172556311.1">
    <property type="nucleotide sequence ID" value="NZ_UFWZ01000001.1"/>
</dbReference>
<feature type="transmembrane region" description="Helical" evidence="4">
    <location>
        <begin position="6"/>
        <end position="22"/>
    </location>
</feature>
<dbReference type="Pfam" id="PF03403">
    <property type="entry name" value="PAF-AH_p_II"/>
    <property type="match status" value="1"/>
</dbReference>
<protein>
    <submittedName>
        <fullName evidence="5">Isoform II</fullName>
    </submittedName>
</protein>
<sequence>MRFFEVILFISMVVYIVLMKLYKVRKVGVIAFFTLLLPIVFLLHYVIERTRWQLYPLYILILIYIIIGVLVIMGRFKEYTFITHPKIKTVVIVLSIITLVITLILAIILPVYNISKPTGKYEIGTLTYEVTDPYTKAIYSENTDKNRRIKIQIWYPAENTKGYSRVPWLEDGVPVAKGVSKVMGLPHFLLTHTALVKSNSYKGAPIKEIQEKYPVVIVSHGWTGFRNLHTDVEEMLASNGYVVIGIDHTFGSAAVVFEDGEVNYFNQKALPNGDVPNFLDYGNTLIKTYERDIILTLDKVEQFQLGKDESIFKGKLDTSNVGLLGHSTGGGASVLAALRDERVKAVMGLDAWVEPINKDELQSGLNIQGLFLRSGQWEQGPNNSNLGFLLDNSNVKGEAYQLNGTTHLDFSMMYMYSPLIKYFNFSGKLDGREGASIQQDFELNYFNKYLKGNSDIDIKDVSDKYGGISDKIR</sequence>
<feature type="transmembrane region" description="Helical" evidence="4">
    <location>
        <begin position="88"/>
        <end position="112"/>
    </location>
</feature>
<name>A0A381J8Z9_9CLOT</name>
<dbReference type="PANTHER" id="PTHR10272:SF0">
    <property type="entry name" value="PLATELET-ACTIVATING FACTOR ACETYLHYDROLASE"/>
    <property type="match status" value="1"/>
</dbReference>
<dbReference type="EMBL" id="UFWZ01000001">
    <property type="protein sequence ID" value="SUY47605.1"/>
    <property type="molecule type" value="Genomic_DNA"/>
</dbReference>
<organism evidence="5 6">
    <name type="scientific">Clostridium putrefaciens</name>
    <dbReference type="NCBI Taxonomy" id="99675"/>
    <lineage>
        <taxon>Bacteria</taxon>
        <taxon>Bacillati</taxon>
        <taxon>Bacillota</taxon>
        <taxon>Clostridia</taxon>
        <taxon>Eubacteriales</taxon>
        <taxon>Clostridiaceae</taxon>
        <taxon>Clostridium</taxon>
    </lineage>
</organism>
<evidence type="ECO:0000313" key="6">
    <source>
        <dbReference type="Proteomes" id="UP000254664"/>
    </source>
</evidence>
<dbReference type="Proteomes" id="UP000254664">
    <property type="component" value="Unassembled WGS sequence"/>
</dbReference>
<feature type="transmembrane region" description="Helical" evidence="4">
    <location>
        <begin position="29"/>
        <end position="47"/>
    </location>
</feature>
<dbReference type="Gene3D" id="3.40.50.1820">
    <property type="entry name" value="alpha/beta hydrolase"/>
    <property type="match status" value="1"/>
</dbReference>
<evidence type="ECO:0000256" key="1">
    <source>
        <dbReference type="ARBA" id="ARBA00022801"/>
    </source>
</evidence>
<evidence type="ECO:0000256" key="4">
    <source>
        <dbReference type="SAM" id="Phobius"/>
    </source>
</evidence>
<keyword evidence="2" id="KW-0442">Lipid degradation</keyword>
<evidence type="ECO:0000256" key="2">
    <source>
        <dbReference type="ARBA" id="ARBA00022963"/>
    </source>
</evidence>
<evidence type="ECO:0000313" key="5">
    <source>
        <dbReference type="EMBL" id="SUY47605.1"/>
    </source>
</evidence>
<keyword evidence="6" id="KW-1185">Reference proteome</keyword>
<gene>
    <name evidence="5" type="ORF">NCTC9836_01940</name>
</gene>
<dbReference type="PANTHER" id="PTHR10272">
    <property type="entry name" value="PLATELET-ACTIVATING FACTOR ACETYLHYDROLASE"/>
    <property type="match status" value="1"/>
</dbReference>
<keyword evidence="4" id="KW-1133">Transmembrane helix</keyword>